<dbReference type="Proteomes" id="UP000095281">
    <property type="component" value="Unplaced"/>
</dbReference>
<dbReference type="GO" id="GO:0005886">
    <property type="term" value="C:plasma membrane"/>
    <property type="evidence" value="ECO:0007669"/>
    <property type="project" value="TreeGrafter"/>
</dbReference>
<evidence type="ECO:0000259" key="2">
    <source>
        <dbReference type="PROSITE" id="PS51455"/>
    </source>
</evidence>
<keyword evidence="1" id="KW-0547">Nucleotide-binding</keyword>
<dbReference type="PANTHER" id="PTHR23086:SF46">
    <property type="entry name" value="PHOSPHATIDYLINOSITOL 4-PHOSPHATE 5-KINASE-LIKE PROTEIN 1"/>
    <property type="match status" value="1"/>
</dbReference>
<dbReference type="InterPro" id="IPR002498">
    <property type="entry name" value="PInositol-4-P-4/5-kinase_core"/>
</dbReference>
<keyword evidence="3" id="KW-1185">Reference proteome</keyword>
<dbReference type="InterPro" id="IPR027483">
    <property type="entry name" value="PInositol-4-P-4/5-kinase_C_sf"/>
</dbReference>
<feature type="domain" description="PIPK" evidence="2">
    <location>
        <begin position="1"/>
        <end position="334"/>
    </location>
</feature>
<dbReference type="Pfam" id="PF01504">
    <property type="entry name" value="PIP5K"/>
    <property type="match status" value="2"/>
</dbReference>
<reference evidence="4" key="1">
    <citation type="submission" date="2016-11" db="UniProtKB">
        <authorList>
            <consortium name="WormBaseParasite"/>
        </authorList>
    </citation>
    <scope>IDENTIFICATION</scope>
</reference>
<dbReference type="Gene3D" id="3.30.810.10">
    <property type="entry name" value="2-Layer Sandwich"/>
    <property type="match status" value="1"/>
</dbReference>
<dbReference type="Gene3D" id="3.30.800.10">
    <property type="entry name" value="Phosphatidylinositol Phosphate Kinase II Beta"/>
    <property type="match status" value="1"/>
</dbReference>
<organism evidence="3 4">
    <name type="scientific">Meloidogyne hapla</name>
    <name type="common">Root-knot nematode worm</name>
    <dbReference type="NCBI Taxonomy" id="6305"/>
    <lineage>
        <taxon>Eukaryota</taxon>
        <taxon>Metazoa</taxon>
        <taxon>Ecdysozoa</taxon>
        <taxon>Nematoda</taxon>
        <taxon>Chromadorea</taxon>
        <taxon>Rhabditida</taxon>
        <taxon>Tylenchina</taxon>
        <taxon>Tylenchomorpha</taxon>
        <taxon>Tylenchoidea</taxon>
        <taxon>Meloidogynidae</taxon>
        <taxon>Meloidogyninae</taxon>
        <taxon>Meloidogyne</taxon>
    </lineage>
</organism>
<dbReference type="GO" id="GO:0016308">
    <property type="term" value="F:1-phosphatidylinositol-4-phosphate 5-kinase activity"/>
    <property type="evidence" value="ECO:0007669"/>
    <property type="project" value="TreeGrafter"/>
</dbReference>
<dbReference type="SUPFAM" id="SSF56104">
    <property type="entry name" value="SAICAR synthase-like"/>
    <property type="match status" value="1"/>
</dbReference>
<dbReference type="AlphaFoldDB" id="A0A1I8BHZ9"/>
<dbReference type="OMA" id="LESKHYK"/>
<proteinExistence type="predicted"/>
<sequence>MYFTQQIQLLWKNKFKIKIEDLIISLTGKELKGFENPAKSNSIFFTSWDGKLFLKSVNKNELDYFLKENGEYYSENEKNYFKGGIHDYFEYFKNGEEKSFLPQLFGFFKFEEKGNSYYFFIRNGLFPNNIPCLDYIFDLKGASYHRWREDEDKKKGEKENKNKENLEENKENKVIVYKELDFVRFKVEERKGKFPNGILLESKHYKEITETLKKDSSFLANYKIVDYSLLLGIVKNDGGEYKDYTNAQIKSYPAKCRNCYEIGENREQNLIIFVGIIDVLQSFNFTKILEFLWKITFIFPIYKAFPINIKQYQCSIIPPNQYQERFNDYIKTIIFKEEENEKKKIK</sequence>
<dbReference type="InterPro" id="IPR027484">
    <property type="entry name" value="PInositol-4-P-5-kinase_N"/>
</dbReference>
<dbReference type="InterPro" id="IPR023610">
    <property type="entry name" value="PInositol-4/5-P-5/4-kinase"/>
</dbReference>
<keyword evidence="1" id="KW-0418">Kinase</keyword>
<dbReference type="PANTHER" id="PTHR23086">
    <property type="entry name" value="PHOSPHATIDYLINOSITOL-4-PHOSPHATE 5-KINASE"/>
    <property type="match status" value="1"/>
</dbReference>
<evidence type="ECO:0000313" key="4">
    <source>
        <dbReference type="WBParaSite" id="MhA1_Contig2494.frz3.gene1"/>
    </source>
</evidence>
<protein>
    <submittedName>
        <fullName evidence="4">PIPK domain-containing protein</fullName>
    </submittedName>
</protein>
<keyword evidence="1" id="KW-0808">Transferase</keyword>
<name>A0A1I8BHZ9_MELHA</name>
<dbReference type="WBParaSite" id="MhA1_Contig2494.frz3.gene1">
    <property type="protein sequence ID" value="MhA1_Contig2494.frz3.gene1"/>
    <property type="gene ID" value="MhA1_Contig2494.frz3.gene1"/>
</dbReference>
<dbReference type="PROSITE" id="PS51455">
    <property type="entry name" value="PIPK"/>
    <property type="match status" value="1"/>
</dbReference>
<accession>A0A1I8BHZ9</accession>
<dbReference type="GO" id="GO:0005524">
    <property type="term" value="F:ATP binding"/>
    <property type="evidence" value="ECO:0007669"/>
    <property type="project" value="UniProtKB-UniRule"/>
</dbReference>
<evidence type="ECO:0000313" key="3">
    <source>
        <dbReference type="Proteomes" id="UP000095281"/>
    </source>
</evidence>
<keyword evidence="1" id="KW-0067">ATP-binding</keyword>
<evidence type="ECO:0000256" key="1">
    <source>
        <dbReference type="PROSITE-ProRule" id="PRU00781"/>
    </source>
</evidence>
<dbReference type="SMART" id="SM00330">
    <property type="entry name" value="PIPKc"/>
    <property type="match status" value="1"/>
</dbReference>
<dbReference type="GO" id="GO:0046854">
    <property type="term" value="P:phosphatidylinositol phosphate biosynthetic process"/>
    <property type="evidence" value="ECO:0007669"/>
    <property type="project" value="TreeGrafter"/>
</dbReference>